<evidence type="ECO:0000256" key="1">
    <source>
        <dbReference type="SAM" id="MobiDB-lite"/>
    </source>
</evidence>
<feature type="region of interest" description="Disordered" evidence="1">
    <location>
        <begin position="141"/>
        <end position="164"/>
    </location>
</feature>
<dbReference type="Proteomes" id="UP000053647">
    <property type="component" value="Unassembled WGS sequence"/>
</dbReference>
<proteinExistence type="predicted"/>
<protein>
    <submittedName>
        <fullName evidence="2">Uncharacterized protein</fullName>
    </submittedName>
</protein>
<dbReference type="OrthoDB" id="2687114at2759"/>
<name>A0A0C9T7W5_PAXIN</name>
<accession>A0A0C9T7W5</accession>
<feature type="non-terminal residue" evidence="2">
    <location>
        <position position="1"/>
    </location>
</feature>
<gene>
    <name evidence="2" type="ORF">PAXINDRAFT_22337</name>
</gene>
<reference evidence="2 3" key="1">
    <citation type="submission" date="2014-06" db="EMBL/GenBank/DDBJ databases">
        <authorList>
            <consortium name="DOE Joint Genome Institute"/>
            <person name="Kuo A."/>
            <person name="Kohler A."/>
            <person name="Nagy L.G."/>
            <person name="Floudas D."/>
            <person name="Copeland A."/>
            <person name="Barry K.W."/>
            <person name="Cichocki N."/>
            <person name="Veneault-Fourrey C."/>
            <person name="LaButti K."/>
            <person name="Lindquist E.A."/>
            <person name="Lipzen A."/>
            <person name="Lundell T."/>
            <person name="Morin E."/>
            <person name="Murat C."/>
            <person name="Sun H."/>
            <person name="Tunlid A."/>
            <person name="Henrissat B."/>
            <person name="Grigoriev I.V."/>
            <person name="Hibbett D.S."/>
            <person name="Martin F."/>
            <person name="Nordberg H.P."/>
            <person name="Cantor M.N."/>
            <person name="Hua S.X."/>
        </authorList>
    </citation>
    <scope>NUCLEOTIDE SEQUENCE [LARGE SCALE GENOMIC DNA]</scope>
    <source>
        <strain evidence="2 3">ATCC 200175</strain>
    </source>
</reference>
<keyword evidence="3" id="KW-1185">Reference proteome</keyword>
<organism evidence="2 3">
    <name type="scientific">Paxillus involutus ATCC 200175</name>
    <dbReference type="NCBI Taxonomy" id="664439"/>
    <lineage>
        <taxon>Eukaryota</taxon>
        <taxon>Fungi</taxon>
        <taxon>Dikarya</taxon>
        <taxon>Basidiomycota</taxon>
        <taxon>Agaricomycotina</taxon>
        <taxon>Agaricomycetes</taxon>
        <taxon>Agaricomycetidae</taxon>
        <taxon>Boletales</taxon>
        <taxon>Paxilineae</taxon>
        <taxon>Paxillaceae</taxon>
        <taxon>Paxillus</taxon>
    </lineage>
</organism>
<dbReference type="HOGENOM" id="CLU_1138399_0_0_1"/>
<evidence type="ECO:0000313" key="3">
    <source>
        <dbReference type="Proteomes" id="UP000053647"/>
    </source>
</evidence>
<dbReference type="EMBL" id="KN821889">
    <property type="protein sequence ID" value="KIJ04377.1"/>
    <property type="molecule type" value="Genomic_DNA"/>
</dbReference>
<sequence length="266" mass="29088">EKGWPAPLQSQHLPQHSTFAPFAQAKTRTLLKIEPIPSEYTNTHQSAIDHRNLNILSYFHAIFPELPPSSSSSTSLLKQITASSWDTSLPLCARYPYEVDYTKAFENVFLTGPGCEDVVPSELTRVLNGAVVGLVSCDANGTTDPSTSSKGSQLPYTPSQPPPDPAFSTCHGLALIRGIPLSSNPPSPHMHILTPVPPLLLTSTRVLVKGEFELPIWGMLDFREGEEGGVSGVERGFVPYLQWGKGEGVGSEKRRVRRNLMRKGQM</sequence>
<reference evidence="3" key="2">
    <citation type="submission" date="2015-01" db="EMBL/GenBank/DDBJ databases">
        <title>Evolutionary Origins and Diversification of the Mycorrhizal Mutualists.</title>
        <authorList>
            <consortium name="DOE Joint Genome Institute"/>
            <consortium name="Mycorrhizal Genomics Consortium"/>
            <person name="Kohler A."/>
            <person name="Kuo A."/>
            <person name="Nagy L.G."/>
            <person name="Floudas D."/>
            <person name="Copeland A."/>
            <person name="Barry K.W."/>
            <person name="Cichocki N."/>
            <person name="Veneault-Fourrey C."/>
            <person name="LaButti K."/>
            <person name="Lindquist E.A."/>
            <person name="Lipzen A."/>
            <person name="Lundell T."/>
            <person name="Morin E."/>
            <person name="Murat C."/>
            <person name="Riley R."/>
            <person name="Ohm R."/>
            <person name="Sun H."/>
            <person name="Tunlid A."/>
            <person name="Henrissat B."/>
            <person name="Grigoriev I.V."/>
            <person name="Hibbett D.S."/>
            <person name="Martin F."/>
        </authorList>
    </citation>
    <scope>NUCLEOTIDE SEQUENCE [LARGE SCALE GENOMIC DNA]</scope>
    <source>
        <strain evidence="3">ATCC 200175</strain>
    </source>
</reference>
<feature type="compositionally biased region" description="Polar residues" evidence="1">
    <location>
        <begin position="141"/>
        <end position="157"/>
    </location>
</feature>
<dbReference type="AlphaFoldDB" id="A0A0C9T7W5"/>
<evidence type="ECO:0000313" key="2">
    <source>
        <dbReference type="EMBL" id="KIJ04377.1"/>
    </source>
</evidence>